<gene>
    <name evidence="2" type="ORF">A8C56_08800</name>
</gene>
<dbReference type="OrthoDB" id="680877at2"/>
<evidence type="ECO:0000313" key="2">
    <source>
        <dbReference type="EMBL" id="ANH81064.1"/>
    </source>
</evidence>
<reference evidence="2 3" key="1">
    <citation type="submission" date="2016-05" db="EMBL/GenBank/DDBJ databases">
        <title>Niabella ginsenosidivorans BS26 whole genome sequencing.</title>
        <authorList>
            <person name="Im W.T."/>
            <person name="Siddiqi M.Z."/>
        </authorList>
    </citation>
    <scope>NUCLEOTIDE SEQUENCE [LARGE SCALE GENOMIC DNA]</scope>
    <source>
        <strain evidence="2 3">BS26</strain>
    </source>
</reference>
<dbReference type="KEGG" id="nia:A8C56_08800"/>
<sequence length="93" mass="10476">MKKQKTKTGGKASEEKKIFGDPVYPAKDDIYARAKKQPFKRKPDESPLSEGLDIPGSELDDDDERIGAEDEENNYYSLGGGEHNNLEEDNEEE</sequence>
<proteinExistence type="predicted"/>
<dbReference type="Proteomes" id="UP000077667">
    <property type="component" value="Chromosome"/>
</dbReference>
<feature type="region of interest" description="Disordered" evidence="1">
    <location>
        <begin position="1"/>
        <end position="22"/>
    </location>
</feature>
<accession>A0A1A9I3B9</accession>
<feature type="compositionally biased region" description="Acidic residues" evidence="1">
    <location>
        <begin position="58"/>
        <end position="73"/>
    </location>
</feature>
<dbReference type="AlphaFoldDB" id="A0A1A9I3B9"/>
<organism evidence="2 3">
    <name type="scientific">Niabella ginsenosidivorans</name>
    <dbReference type="NCBI Taxonomy" id="1176587"/>
    <lineage>
        <taxon>Bacteria</taxon>
        <taxon>Pseudomonadati</taxon>
        <taxon>Bacteroidota</taxon>
        <taxon>Chitinophagia</taxon>
        <taxon>Chitinophagales</taxon>
        <taxon>Chitinophagaceae</taxon>
        <taxon>Niabella</taxon>
    </lineage>
</organism>
<evidence type="ECO:0000256" key="1">
    <source>
        <dbReference type="SAM" id="MobiDB-lite"/>
    </source>
</evidence>
<feature type="region of interest" description="Disordered" evidence="1">
    <location>
        <begin position="34"/>
        <end position="93"/>
    </location>
</feature>
<protein>
    <submittedName>
        <fullName evidence="2">Uncharacterized protein</fullName>
    </submittedName>
</protein>
<dbReference type="RefSeq" id="WP_067754653.1">
    <property type="nucleotide sequence ID" value="NZ_CP015772.1"/>
</dbReference>
<dbReference type="EMBL" id="CP015772">
    <property type="protein sequence ID" value="ANH81064.1"/>
    <property type="molecule type" value="Genomic_DNA"/>
</dbReference>
<keyword evidence="3" id="KW-1185">Reference proteome</keyword>
<name>A0A1A9I3B9_9BACT</name>
<evidence type="ECO:0000313" key="3">
    <source>
        <dbReference type="Proteomes" id="UP000077667"/>
    </source>
</evidence>